<dbReference type="Proteomes" id="UP000194664">
    <property type="component" value="Unassembled WGS sequence"/>
</dbReference>
<dbReference type="EMBL" id="MSPP01000002">
    <property type="protein sequence ID" value="OUD09425.1"/>
    <property type="molecule type" value="Genomic_DNA"/>
</dbReference>
<dbReference type="SUPFAM" id="SSF52540">
    <property type="entry name" value="P-loop containing nucleoside triphosphate hydrolases"/>
    <property type="match status" value="1"/>
</dbReference>
<accession>A0A251WZ60</accession>
<dbReference type="PANTHER" id="PTHR37816:SF1">
    <property type="entry name" value="TOXIN"/>
    <property type="match status" value="1"/>
</dbReference>
<organism evidence="1 2">
    <name type="scientific">Marivivens niveibacter</name>
    <dbReference type="NCBI Taxonomy" id="1930667"/>
    <lineage>
        <taxon>Bacteria</taxon>
        <taxon>Pseudomonadati</taxon>
        <taxon>Pseudomonadota</taxon>
        <taxon>Alphaproteobacteria</taxon>
        <taxon>Rhodobacterales</taxon>
        <taxon>Paracoccaceae</taxon>
        <taxon>Marivivens group</taxon>
        <taxon>Marivivens</taxon>
    </lineage>
</organism>
<proteinExistence type="predicted"/>
<dbReference type="Gene3D" id="3.40.50.300">
    <property type="entry name" value="P-loop containing nucleotide triphosphate hydrolases"/>
    <property type="match status" value="1"/>
</dbReference>
<dbReference type="RefSeq" id="WP_086450774.1">
    <property type="nucleotide sequence ID" value="NZ_MSPP01000002.1"/>
</dbReference>
<dbReference type="InterPro" id="IPR052922">
    <property type="entry name" value="Cytidylate_Kinase-2"/>
</dbReference>
<dbReference type="PANTHER" id="PTHR37816">
    <property type="entry name" value="YALI0E33011P"/>
    <property type="match status" value="1"/>
</dbReference>
<protein>
    <recommendedName>
        <fullName evidence="3">Adenylate kinase</fullName>
    </recommendedName>
</protein>
<keyword evidence="2" id="KW-1185">Reference proteome</keyword>
<evidence type="ECO:0008006" key="3">
    <source>
        <dbReference type="Google" id="ProtNLM"/>
    </source>
</evidence>
<comment type="caution">
    <text evidence="1">The sequence shown here is derived from an EMBL/GenBank/DDBJ whole genome shotgun (WGS) entry which is preliminary data.</text>
</comment>
<sequence length="172" mass="19555">MHSFQGVEFDRTAIIGNTASGKSRLSKRLGKARCLNVVDLDQIRWIGGDFSRKETVANVVSKTSDIAKQDRWVIEGVYGWLIRPILERTTCLIWTDIPWSESRANLFKREAALGTTGNFAELEAWSSEYWSRSSNSSYAAHLEIFEEFDGPKYRLTSMAETNAFIEGIEQFC</sequence>
<dbReference type="AlphaFoldDB" id="A0A251WZ60"/>
<reference evidence="1 2" key="1">
    <citation type="submission" date="2016-12" db="EMBL/GenBank/DDBJ databases">
        <title>The draft genome sequence of HSLHS2.</title>
        <authorList>
            <person name="Hu D."/>
            <person name="Wang L."/>
            <person name="Shao Z."/>
        </authorList>
    </citation>
    <scope>NUCLEOTIDE SEQUENCE [LARGE SCALE GENOMIC DNA]</scope>
    <source>
        <strain evidence="1">MCCC 1A06712</strain>
    </source>
</reference>
<name>A0A251WZ60_9RHOB</name>
<dbReference type="InterPro" id="IPR027417">
    <property type="entry name" value="P-loop_NTPase"/>
</dbReference>
<evidence type="ECO:0000313" key="2">
    <source>
        <dbReference type="Proteomes" id="UP000194664"/>
    </source>
</evidence>
<evidence type="ECO:0000313" key="1">
    <source>
        <dbReference type="EMBL" id="OUD09425.1"/>
    </source>
</evidence>
<gene>
    <name evidence="1" type="ORF">BVC71_06105</name>
</gene>